<feature type="domain" description="PDZ" evidence="14">
    <location>
        <begin position="2094"/>
        <end position="2180"/>
    </location>
</feature>
<evidence type="ECO:0000313" key="16">
    <source>
        <dbReference type="EMBL" id="EDQ89401.1"/>
    </source>
</evidence>
<feature type="domain" description="PDZ" evidence="14">
    <location>
        <begin position="3417"/>
        <end position="3495"/>
    </location>
</feature>
<dbReference type="SUPFAM" id="SSF50156">
    <property type="entry name" value="PDZ domain-like"/>
    <property type="match status" value="18"/>
</dbReference>
<feature type="domain" description="PDZ" evidence="14">
    <location>
        <begin position="2907"/>
        <end position="2988"/>
    </location>
</feature>
<feature type="domain" description="PDZ" evidence="14">
    <location>
        <begin position="2819"/>
        <end position="2888"/>
    </location>
</feature>
<dbReference type="Pfam" id="PF17820">
    <property type="entry name" value="PDZ_6"/>
    <property type="match status" value="2"/>
</dbReference>
<feature type="coiled-coil region" evidence="12">
    <location>
        <begin position="41"/>
        <end position="181"/>
    </location>
</feature>
<gene>
    <name evidence="16" type="ORF">MONBRDRAFT_32467</name>
</gene>
<dbReference type="InterPro" id="IPR039008">
    <property type="entry name" value="IF_rod_dom"/>
</dbReference>
<evidence type="ECO:0000259" key="14">
    <source>
        <dbReference type="PROSITE" id="PS50106"/>
    </source>
</evidence>
<dbReference type="EMBL" id="CH991551">
    <property type="protein sequence ID" value="EDQ89401.1"/>
    <property type="molecule type" value="Genomic_DNA"/>
</dbReference>
<evidence type="ECO:0000256" key="11">
    <source>
        <dbReference type="ARBA" id="ARBA00023212"/>
    </source>
</evidence>
<feature type="domain" description="PDZ" evidence="14">
    <location>
        <begin position="1861"/>
        <end position="1943"/>
    </location>
</feature>
<dbReference type="Pfam" id="PF04916">
    <property type="entry name" value="Phospholip_B"/>
    <property type="match status" value="1"/>
</dbReference>
<dbReference type="Gene3D" id="3.30.920.20">
    <property type="entry name" value="Gas2-like domain"/>
    <property type="match status" value="1"/>
</dbReference>
<evidence type="ECO:0000256" key="2">
    <source>
        <dbReference type="ARBA" id="ARBA00007835"/>
    </source>
</evidence>
<keyword evidence="3" id="KW-0963">Cytoplasm</keyword>
<feature type="compositionally biased region" description="Low complexity" evidence="13">
    <location>
        <begin position="1840"/>
        <end position="1850"/>
    </location>
</feature>
<feature type="compositionally biased region" description="Polar residues" evidence="13">
    <location>
        <begin position="1827"/>
        <end position="1839"/>
    </location>
</feature>
<feature type="region of interest" description="Disordered" evidence="13">
    <location>
        <begin position="3675"/>
        <end position="3710"/>
    </location>
</feature>
<dbReference type="Gene3D" id="2.30.42.10">
    <property type="match status" value="18"/>
</dbReference>
<dbReference type="GO" id="GO:0009395">
    <property type="term" value="P:phospholipid catabolic process"/>
    <property type="evidence" value="ECO:0000318"/>
    <property type="project" value="GO_Central"/>
</dbReference>
<dbReference type="PROSITE" id="PS51460">
    <property type="entry name" value="GAR"/>
    <property type="match status" value="1"/>
</dbReference>
<dbReference type="SUPFAM" id="SSF143575">
    <property type="entry name" value="GAS2 domain-like"/>
    <property type="match status" value="1"/>
</dbReference>
<evidence type="ECO:0000256" key="8">
    <source>
        <dbReference type="ARBA" id="ARBA00023054"/>
    </source>
</evidence>
<feature type="region of interest" description="Disordered" evidence="13">
    <location>
        <begin position="3852"/>
        <end position="3889"/>
    </location>
</feature>
<dbReference type="eggNOG" id="KOG0977">
    <property type="taxonomic scope" value="Eukaryota"/>
</dbReference>
<feature type="domain" description="PDZ" evidence="14">
    <location>
        <begin position="2345"/>
        <end position="2428"/>
    </location>
</feature>
<feature type="domain" description="PDZ" evidence="14">
    <location>
        <begin position="2542"/>
        <end position="2621"/>
    </location>
</feature>
<keyword evidence="4" id="KW-0732">Signal</keyword>
<dbReference type="PANTHER" id="PTHR12370:SF1">
    <property type="entry name" value="PHOSPHOLIPASE B-LIKE 1"/>
    <property type="match status" value="1"/>
</dbReference>
<feature type="region of interest" description="Disordered" evidence="13">
    <location>
        <begin position="1827"/>
        <end position="1859"/>
    </location>
</feature>
<feature type="domain" description="PDZ" evidence="14">
    <location>
        <begin position="1723"/>
        <end position="1803"/>
    </location>
</feature>
<dbReference type="SMART" id="SM00228">
    <property type="entry name" value="PDZ"/>
    <property type="match status" value="18"/>
</dbReference>
<dbReference type="InterPro" id="IPR003108">
    <property type="entry name" value="GAR_dom"/>
</dbReference>
<dbReference type="PROSITE" id="PS50106">
    <property type="entry name" value="PDZ"/>
    <property type="match status" value="18"/>
</dbReference>
<dbReference type="eggNOG" id="KOG3774">
    <property type="taxonomic scope" value="Eukaryota"/>
</dbReference>
<dbReference type="eggNOG" id="KOG3528">
    <property type="taxonomic scope" value="Eukaryota"/>
</dbReference>
<dbReference type="GO" id="GO:0005576">
    <property type="term" value="C:extracellular region"/>
    <property type="evidence" value="ECO:0000318"/>
    <property type="project" value="GO_Central"/>
</dbReference>
<keyword evidence="5" id="KW-0403">Intermediate filament</keyword>
<feature type="domain" description="PDZ" evidence="14">
    <location>
        <begin position="3104"/>
        <end position="3185"/>
    </location>
</feature>
<evidence type="ECO:0000256" key="1">
    <source>
        <dbReference type="ARBA" id="ARBA00004245"/>
    </source>
</evidence>
<dbReference type="InterPro" id="IPR036415">
    <property type="entry name" value="Lamin_tail_dom_sf"/>
</dbReference>
<feature type="domain" description="PDZ" evidence="14">
    <location>
        <begin position="3344"/>
        <end position="3425"/>
    </location>
</feature>
<dbReference type="Gene3D" id="1.20.5.170">
    <property type="match status" value="1"/>
</dbReference>
<evidence type="ECO:0000256" key="13">
    <source>
        <dbReference type="SAM" id="MobiDB-lite"/>
    </source>
</evidence>
<dbReference type="CDD" id="cd00136">
    <property type="entry name" value="PDZ_canonical"/>
    <property type="match status" value="15"/>
</dbReference>
<keyword evidence="8 12" id="KW-0175">Coiled coil</keyword>
<keyword evidence="11" id="KW-0206">Cytoskeleton</keyword>
<evidence type="ECO:0000256" key="4">
    <source>
        <dbReference type="ARBA" id="ARBA00022729"/>
    </source>
</evidence>
<evidence type="ECO:0000256" key="10">
    <source>
        <dbReference type="ARBA" id="ARBA00023180"/>
    </source>
</evidence>
<dbReference type="Pfam" id="PF00038">
    <property type="entry name" value="Filament"/>
    <property type="match status" value="1"/>
</dbReference>
<sequence>MDISGFVSRAFTPKPSPKRRAVDLDNSAAQVSTRELERQRLEDLNHALSRYISRVRALETQVVTLETHIESFASVKAPKNDEVLETLRAQLEQAKAELDDASQRYADLQLEHSNLQEDFKRAEGDIQGLTSLKERLQGRIESLQAMVNRLEGQLASAQSSLQEEKEDGDLARQQLKDLKADLVKHRGRADSEAKARVALENEISGLQESFRLKELEHQSETDALQQQLQVALSQVVVSVKTTGNQYEEEMSRLLRVAKSSYAEAADAFREKLKKYYQMNPTPSAAPSMMQDPELKRLQAENEALRNRVAARDQDVADLKNEARHAEDKIDRLTHDLASTKAENKAHLANKDMEIKNLQQRISGLEDQYRVLLDRNLSLDAEIDQYRGLLGEEYKRLNMHDQSLDAMDQLVGSPLSAQRDEQAGEQDLDMSVELRHMTEEVEEAWTQRMSSNGQIQIQSVDLDRGFDLHLQNIGQEPINFDDCVLTVDNGRVSETLVMPHGHVVAVGQVVRVVSGLGEQSHRPGDIAWTSFRDFEFDNTINVQLERGSQVICRAEYTCEDSTGATRCCMISGFKQQVGVCLEEQRQREDGGDNGPEGLTCSVATSNSSGAGYHARALVDRDMYNKTGWGLLKVETGPGVSDVLAAYAAGYAEAVATTDMIHYAIQNLVHEETDAVMSFVQDNWYATRHGVATNSSQYWQQVGLVLSQFDGMFNGYNAHRGDFPAVSMWDFLKLQMLEDLPDVRLKMNPSTRPNLSRMSAQELDDYVAAHTHCSAIVKVPDDLSDIYVSHTTWCSYSQMLRLYKTYNFSFSLTSNKAEVVMFSAYPGLIVGIDDFYTTNNGLAILETTNVVFNNSLFDAITTDTVMYWIRAPVANRMATTAVDWHEHFYNYNSGTYNNQWMVVNFNLFTPGADLPENIFVVSEQLPGFYIVADQTSVLQRNYWPSYNVPFYPETYNMSGYPAAEASMGTKYSYQLAPRAKIFRRDAGTIHSIEDLQTFMRENHYGTSDPLAPATDAAIAARRDLDPTAPRADGAIDAKIVTASDVANLSVLAIAGPTHDTQPVFSWTGKWANQSLAPHYGHVTTFDFDWPYFSLLPHSPSPCRIFLFETQRERERATHASVLSLFATLCPRICHNRDDVLELEEDPAGTQFQPRASGQLNVTSLDDIDAGESAFVRPLMQQFQKGQANSTIAASLKLVRQCLSVADDALEACPDDLKAAKEAAVAATKRAEQTRKRASTETKLAGNTAKAYNDDLDAVVSQSNNDAFDQRYHEQHDRVEVIWINATLANIIRLRDALNDLQSLIDRDHDALLSDLANTSAAVTDLLKSGADASAATQLLQSTQRARSQVQQWSKSVAQATNTFEGVTGEVFTQVPQVDAQVLAGLPFEHCAWAAICAEHAKAYLKSHLELVAAATALQSDDATFETVVQELAERAGALRDTVQNAVLQQSTEEAKSTIDALIQQTSELGQQATMAFEISKGSTPQRMALTTCHDDAERIHDQISRLLVVHQLVDGRSEQQELVTLIDTHRQHADTLRHQLGQAPDANEVVATGEALVNAYKNEPAKACDAESKDDIRANAQSLNEVGQGLGDVRVLLALLEELSLDAAPVSALLEAASAAAVTLSEVAAPNPFGPSDRRSVTITKDNGGLGIQLRTIQGSRGARIDRFREGSEAAKSGVLREQDAIIEVNDQPVHNSAHEELVEALRSTNPVKITVDKHFPMPRDVLLQRDPERGFGFGFVTRAEGAIITQLVPGGPAEQSTQIPTGSCILYVNDQDVRNKPHEETLAELKRYPGYARVIVGVDRDTQVPSELLAISAADVIASQVAQDSQETNGVSNNANDPSASQALASQLPPPPADDNTRVVVLYRSKGTLGLKLRTEENVPGVYVLEIVEGTQAAKHADIRVHDYIVKVNGQSMVGAAHDDVTQAILGAEDAVELHLSTVNPNNTDALSDSHVATSAPVTTPAVAPVEPKVVRENGETTVTMERGEGMGFGLMLRARDQPAGAEVVKAVANSPAAATGAFEEGQVVLAIDDQSVEDMQHDDIIALLKKRRQVTLRLRDPIIKPLEYSTTNGNETDAKVPPAEKALDADNLRTVVLHRKEGQRLGMRVQSFDADETKPAQSCILDCVPGGAAAESGLVQPGDVIVSIEGAHAEGKSHEDLVEMLVQAPNPVTLVLRNEPLPPNAGVEEEQAPQPTANGIKIGETREVVIERKEGQRLGMRIKSILGPDGDYTRSQILDCVEDGAAAESGKVFPGDVIVSVDGQSVETKSHEDLIKMLTEAKNPVTLILRNEELVEDDASQAASEQAHQQTQASPVAAPSAKVAAPAESTPVDDSFSKPQQQELHLVLQRVPGKPLGMKLISDDTDPEHGVRVLQVFEDSAAAEAGVQSNDRVIGVNDQSTQGKLHEEVIALLADPRDQVELDVLRTIPPSGRRKVLLPRAEGRGFGLKLTTENNDADTQVAEVVPSGIAADTGLIKVGDVVLEINGSNVARAPHADIVKLLQKEGDIVVVVDDPPATGQKNNNINGTNNTAPPNGEVNTVPVLLRARVGDEPYGLGFEQADGVIVQRVDHMGIGAQSGLRVGDRLYSINGNNVYTGDLKEVLDYFRAGESMRLRVVRKEDYKEPVPSGMVERHITIHRNESDKLGLRLASPEDTTGGAGATVAEVRTDGAAHNSGLKPGDLLVTVNDHFVRHFVHTQIVELFSDSNTLEIDVWRPEYLEREGFYLQILDRRPGVGFGLTLTDDECGFGTAISKVAEESPAANTRIAAGDHIVALNGVDVEYASQDTVVDMMRDAESCAIVLRTSDTTPASTAAGHLRAVHLDRSLGQPLGIKLRTQDAAAGVIIQEVSPEGQASTRGIHAGDRLIFINKHDTREATHDTVVSLLANAETADLVLLPATYRTQGRSKVLIHRPEGRSFGFKLRTGDNGRGAAVFEIVPHSPAAASGLQLGDRIMAINGQPCVTATHENIVKILAATEGVLELDVESGSSYFTIGESPMPLPPLAPSNFAAPNVREVTLVRDVEARYGLQVSVADDKHGARISAIDSNGMAAGSGALHEGDAVLAINGRSMLHCTTAEIHEAFRMDSTQIQVIVADDFPQMEEVPLSLERSDGATWGMSLRAFEDRPGTVVMDVTMGAPAARAGVQPDDVIFQVDEADLTDRMHAEVLEAIAAAKTRMFLGVRRAAQQQALPPRRVRFLASQLGGARAQQHETVFSPGRETVFDVKRPEDSHVAPFSNGVRPKSILRQTHLVKTNQQRLGFGLQTNDQGTTVADIDSQGAAAQAGVQRHDAVLALNGVDCTDITDGELVEVLTKGSAIDMTTYSGPVLFGRQRASPMDAVNQVRVFRLRRVENGTFGMQLRTRHADNMTFVSHVDEDSVAAEAGIEEHDMVAMINGINVEQDDHELALNAMRENTTVVVVVIRNPRRSAKLSAPGDLGFGLTLMESQPGNLSVVVDTVQGSPAAKCGEFYPEDRLVRIDDFDVRNMPYAQVLGIIRARNTARFEVEPAGAMRSVAQEESAVQPAPVSNQVAQPHAEADHQQRVRDLEAHAELLENQRRELAERLEEAERKLAEGDESAAAQRVARNSVTTATNAALRHLLDGDSGSSDKASAEELAAKDAELEAATAARESAESEVKRVTAALTETQAELAQVRAAAAQAEGERIRTLEAQLAEAKKHAEDKAADASKAAETAEAEKKAAEAEKKAAADEAEQLRTRVQALEAAAAAEAAAREAAGTEGENVLARELAAKAALESEKDALATEKEQVVAERDQFAQERDQERAQREALEARIAELQAAASASEAASEEASQNSAQLKEQQEAASAEAAKLNEELNKVRGEKQALEAKVAELEAQIPPLPSVPSSPSPSTGSTRPTSPKTPRYRPTREDPVDRGVAAIVSDLELSPDQVQRVGDGKYKFFKVDKIVSIRCVGQRVVVRIGGGWQDLKDYLAQHQKVNPIQKTI</sequence>
<dbReference type="SUPFAM" id="SSF57997">
    <property type="entry name" value="Tropomyosin"/>
    <property type="match status" value="1"/>
</dbReference>
<comment type="subcellular location">
    <subcellularLocation>
        <location evidence="1">Cytoplasm</location>
        <location evidence="1">Cytoskeleton</location>
    </subcellularLocation>
</comment>
<dbReference type="Gene3D" id="1.20.5.340">
    <property type="match status" value="1"/>
</dbReference>
<feature type="compositionally biased region" description="Low complexity" evidence="13">
    <location>
        <begin position="3865"/>
        <end position="3878"/>
    </location>
</feature>
<proteinExistence type="inferred from homology"/>
<evidence type="ECO:0000256" key="12">
    <source>
        <dbReference type="SAM" id="Coils"/>
    </source>
</evidence>
<feature type="domain" description="PDZ" evidence="14">
    <location>
        <begin position="1638"/>
        <end position="1707"/>
    </location>
</feature>
<feature type="compositionally biased region" description="Basic and acidic residues" evidence="13">
    <location>
        <begin position="3675"/>
        <end position="3684"/>
    </location>
</feature>
<feature type="domain" description="PDZ" evidence="14">
    <location>
        <begin position="2435"/>
        <end position="2511"/>
    </location>
</feature>
<keyword evidence="7" id="KW-0442">Lipid degradation</keyword>
<dbReference type="InterPro" id="IPR036034">
    <property type="entry name" value="PDZ_sf"/>
</dbReference>
<evidence type="ECO:0000313" key="17">
    <source>
        <dbReference type="Proteomes" id="UP000001357"/>
    </source>
</evidence>
<evidence type="ECO:0000256" key="6">
    <source>
        <dbReference type="ARBA" id="ARBA00022801"/>
    </source>
</evidence>
<feature type="domain" description="PDZ" evidence="14">
    <location>
        <begin position="2207"/>
        <end position="2293"/>
    </location>
</feature>
<evidence type="ECO:0000256" key="5">
    <source>
        <dbReference type="ARBA" id="ARBA00022754"/>
    </source>
</evidence>
<dbReference type="InterPro" id="IPR041489">
    <property type="entry name" value="PDZ_6"/>
</dbReference>
<dbReference type="KEGG" id="mbr:MONBRDRAFT_32467"/>
<dbReference type="SMART" id="SM00243">
    <property type="entry name" value="GAS2"/>
    <property type="match status" value="1"/>
</dbReference>
<feature type="region of interest" description="Disordered" evidence="13">
    <location>
        <begin position="3794"/>
        <end position="3827"/>
    </location>
</feature>
<reference evidence="16 17" key="1">
    <citation type="journal article" date="2008" name="Nature">
        <title>The genome of the choanoflagellate Monosiga brevicollis and the origin of metazoans.</title>
        <authorList>
            <consortium name="JGI Sequencing"/>
            <person name="King N."/>
            <person name="Westbrook M.J."/>
            <person name="Young S.L."/>
            <person name="Kuo A."/>
            <person name="Abedin M."/>
            <person name="Chapman J."/>
            <person name="Fairclough S."/>
            <person name="Hellsten U."/>
            <person name="Isogai Y."/>
            <person name="Letunic I."/>
            <person name="Marr M."/>
            <person name="Pincus D."/>
            <person name="Putnam N."/>
            <person name="Rokas A."/>
            <person name="Wright K.J."/>
            <person name="Zuzow R."/>
            <person name="Dirks W."/>
            <person name="Good M."/>
            <person name="Goodstein D."/>
            <person name="Lemons D."/>
            <person name="Li W."/>
            <person name="Lyons J.B."/>
            <person name="Morris A."/>
            <person name="Nichols S."/>
            <person name="Richter D.J."/>
            <person name="Salamov A."/>
            <person name="Bork P."/>
            <person name="Lim W.A."/>
            <person name="Manning G."/>
            <person name="Miller W.T."/>
            <person name="McGinnis W."/>
            <person name="Shapiro H."/>
            <person name="Tjian R."/>
            <person name="Grigoriev I.V."/>
            <person name="Rokhsar D."/>
        </authorList>
    </citation>
    <scope>NUCLEOTIDE SEQUENCE [LARGE SCALE GENOMIC DNA]</scope>
    <source>
        <strain evidence="17">MX1 / ATCC 50154</strain>
    </source>
</reference>
<evidence type="ECO:0000256" key="7">
    <source>
        <dbReference type="ARBA" id="ARBA00022963"/>
    </source>
</evidence>
<feature type="region of interest" description="Disordered" evidence="13">
    <location>
        <begin position="3513"/>
        <end position="3540"/>
    </location>
</feature>
<accession>A9UZP0</accession>
<keyword evidence="6" id="KW-0378">Hydrolase</keyword>
<feature type="domain" description="PDZ" evidence="14">
    <location>
        <begin position="2634"/>
        <end position="2706"/>
    </location>
</feature>
<keyword evidence="17" id="KW-1185">Reference proteome</keyword>
<evidence type="ECO:0000256" key="9">
    <source>
        <dbReference type="ARBA" id="ARBA00023098"/>
    </source>
</evidence>
<comment type="similarity">
    <text evidence="2">Belongs to the phospholipase B-like family.</text>
</comment>
<feature type="domain" description="GAR" evidence="15">
    <location>
        <begin position="3880"/>
        <end position="3955"/>
    </location>
</feature>
<organism evidence="16 17">
    <name type="scientific">Monosiga brevicollis</name>
    <name type="common">Choanoflagellate</name>
    <dbReference type="NCBI Taxonomy" id="81824"/>
    <lineage>
        <taxon>Eukaryota</taxon>
        <taxon>Choanoflagellata</taxon>
        <taxon>Craspedida</taxon>
        <taxon>Salpingoecidae</taxon>
        <taxon>Monosiga</taxon>
    </lineage>
</organism>
<feature type="domain" description="PDZ" evidence="14">
    <location>
        <begin position="2725"/>
        <end position="2795"/>
    </location>
</feature>
<feature type="coiled-coil region" evidence="12">
    <location>
        <begin position="294"/>
        <end position="374"/>
    </location>
</feature>
<feature type="domain" description="PDZ" evidence="14">
    <location>
        <begin position="3015"/>
        <end position="3097"/>
    </location>
</feature>
<dbReference type="GO" id="GO:0004620">
    <property type="term" value="F:phospholipase activity"/>
    <property type="evidence" value="ECO:0000318"/>
    <property type="project" value="GO_Central"/>
</dbReference>
<feature type="domain" description="PDZ" evidence="14">
    <location>
        <begin position="3247"/>
        <end position="3311"/>
    </location>
</feature>
<keyword evidence="10" id="KW-0325">Glycoprotein</keyword>
<dbReference type="Pfam" id="PF02187">
    <property type="entry name" value="GAS2"/>
    <property type="match status" value="1"/>
</dbReference>
<dbReference type="InterPro" id="IPR036534">
    <property type="entry name" value="GAR_dom_sf"/>
</dbReference>
<keyword evidence="9" id="KW-0443">Lipid metabolism</keyword>
<dbReference type="SUPFAM" id="SSF74853">
    <property type="entry name" value="Lamin A/C globular tail domain"/>
    <property type="match status" value="1"/>
</dbReference>
<dbReference type="GeneID" id="5891120"/>
<dbReference type="InParanoid" id="A9UZP0"/>
<name>A9UZP0_MONBE</name>
<dbReference type="GO" id="GO:0005882">
    <property type="term" value="C:intermediate filament"/>
    <property type="evidence" value="ECO:0007669"/>
    <property type="project" value="UniProtKB-KW"/>
</dbReference>
<dbReference type="InterPro" id="IPR007000">
    <property type="entry name" value="PLipase_B-like"/>
</dbReference>
<dbReference type="Gene3D" id="3.60.60.30">
    <property type="match status" value="1"/>
</dbReference>
<evidence type="ECO:0000259" key="15">
    <source>
        <dbReference type="PROSITE" id="PS51460"/>
    </source>
</evidence>
<feature type="compositionally biased region" description="Low complexity" evidence="13">
    <location>
        <begin position="2300"/>
        <end position="2327"/>
    </location>
</feature>
<feature type="compositionally biased region" description="Pro residues" evidence="13">
    <location>
        <begin position="3855"/>
        <end position="3864"/>
    </location>
</feature>
<feature type="region of interest" description="Disordered" evidence="13">
    <location>
        <begin position="1"/>
        <end position="26"/>
    </location>
</feature>
<dbReference type="SMART" id="SM01391">
    <property type="entry name" value="Filament"/>
    <property type="match status" value="1"/>
</dbReference>
<dbReference type="GO" id="GO:0008017">
    <property type="term" value="F:microtubule binding"/>
    <property type="evidence" value="ECO:0007669"/>
    <property type="project" value="InterPro"/>
</dbReference>
<feature type="region of interest" description="Disordered" evidence="13">
    <location>
        <begin position="2298"/>
        <end position="2340"/>
    </location>
</feature>
<feature type="domain" description="PDZ" evidence="14">
    <location>
        <begin position="1981"/>
        <end position="2050"/>
    </location>
</feature>
<dbReference type="InterPro" id="IPR001478">
    <property type="entry name" value="PDZ"/>
</dbReference>
<dbReference type="Proteomes" id="UP000001357">
    <property type="component" value="Unassembled WGS sequence"/>
</dbReference>
<dbReference type="Pfam" id="PF00595">
    <property type="entry name" value="PDZ"/>
    <property type="match status" value="15"/>
</dbReference>
<protein>
    <submittedName>
        <fullName evidence="16">Uncharacterized protein</fullName>
    </submittedName>
</protein>
<dbReference type="RefSeq" id="XP_001745977.1">
    <property type="nucleotide sequence ID" value="XM_001745925.1"/>
</dbReference>
<dbReference type="PANTHER" id="PTHR12370">
    <property type="entry name" value="PHOSPHOLIPASE B-RELATED"/>
    <property type="match status" value="1"/>
</dbReference>
<dbReference type="SUPFAM" id="SSF64593">
    <property type="entry name" value="Intermediate filament protein, coiled coil region"/>
    <property type="match status" value="1"/>
</dbReference>
<evidence type="ECO:0000256" key="3">
    <source>
        <dbReference type="ARBA" id="ARBA00022490"/>
    </source>
</evidence>
<dbReference type="eggNOG" id="KOG0619">
    <property type="taxonomic scope" value="Eukaryota"/>
</dbReference>
<feature type="compositionally biased region" description="Basic and acidic residues" evidence="13">
    <location>
        <begin position="3693"/>
        <end position="3710"/>
    </location>
</feature>
<dbReference type="Gene3D" id="2.60.40.1260">
    <property type="entry name" value="Lamin Tail domain"/>
    <property type="match status" value="1"/>
</dbReference>